<feature type="domain" description="IspG TIM-barrel" evidence="3">
    <location>
        <begin position="1"/>
        <end position="217"/>
    </location>
</feature>
<comment type="cofactor">
    <cofactor evidence="1">
        <name>[4Fe-4S] cluster</name>
        <dbReference type="ChEBI" id="CHEBI:49883"/>
    </cofactor>
</comment>
<dbReference type="GO" id="GO:0016114">
    <property type="term" value="P:terpenoid biosynthetic process"/>
    <property type="evidence" value="ECO:0007669"/>
    <property type="project" value="InterPro"/>
</dbReference>
<gene>
    <name evidence="4" type="ORF">S06H3_21500</name>
</gene>
<dbReference type="AlphaFoldDB" id="X1LV05"/>
<feature type="non-terminal residue" evidence="4">
    <location>
        <position position="224"/>
    </location>
</feature>
<keyword evidence="2" id="KW-0408">Iron</keyword>
<keyword evidence="2" id="KW-0479">Metal-binding</keyword>
<dbReference type="InterPro" id="IPR011005">
    <property type="entry name" value="Dihydropteroate_synth-like_sf"/>
</dbReference>
<organism evidence="4">
    <name type="scientific">marine sediment metagenome</name>
    <dbReference type="NCBI Taxonomy" id="412755"/>
    <lineage>
        <taxon>unclassified sequences</taxon>
        <taxon>metagenomes</taxon>
        <taxon>ecological metagenomes</taxon>
    </lineage>
</organism>
<keyword evidence="2" id="KW-0004">4Fe-4S</keyword>
<dbReference type="Pfam" id="PF04551">
    <property type="entry name" value="GcpE"/>
    <property type="match status" value="1"/>
</dbReference>
<sequence>MTKTDTRDVMSTIHQIKELEDCDCELVRVAVPDAEAAQAIRAIKRGISIPIIADIHFDYRLALMALEAGVDGLRLNPGNISEPKRVRAIAQAAKERNVPIRIGVNAGSLPKTANPKLTIAQRMVDAALEQIQLLESLDFDLIKVSLKAFDVPTTIEAYQSIAEKIPYPLHIGITEAGTPRTGIIRSAVGISTLLYMGIGDTIRVSLTAHPREEVIAGYEILKSL</sequence>
<evidence type="ECO:0000256" key="1">
    <source>
        <dbReference type="ARBA" id="ARBA00001966"/>
    </source>
</evidence>
<proteinExistence type="predicted"/>
<dbReference type="Gene3D" id="3.20.20.20">
    <property type="entry name" value="Dihydropteroate synthase-like"/>
    <property type="match status" value="1"/>
</dbReference>
<dbReference type="InterPro" id="IPR058578">
    <property type="entry name" value="IspG_TIM"/>
</dbReference>
<dbReference type="EMBL" id="BARV01011302">
    <property type="protein sequence ID" value="GAI06245.1"/>
    <property type="molecule type" value="Genomic_DNA"/>
</dbReference>
<dbReference type="InterPro" id="IPR004588">
    <property type="entry name" value="IspG_bac-typ"/>
</dbReference>
<evidence type="ECO:0000259" key="3">
    <source>
        <dbReference type="Pfam" id="PF04551"/>
    </source>
</evidence>
<protein>
    <recommendedName>
        <fullName evidence="3">IspG TIM-barrel domain-containing protein</fullName>
    </recommendedName>
</protein>
<dbReference type="GO" id="GO:0019288">
    <property type="term" value="P:isopentenyl diphosphate biosynthetic process, methylerythritol 4-phosphate pathway"/>
    <property type="evidence" value="ECO:0007669"/>
    <property type="project" value="TreeGrafter"/>
</dbReference>
<dbReference type="GO" id="GO:0046429">
    <property type="term" value="F:4-hydroxy-3-methylbut-2-en-1-yl diphosphate synthase activity (ferredoxin)"/>
    <property type="evidence" value="ECO:0007669"/>
    <property type="project" value="InterPro"/>
</dbReference>
<accession>X1LV05</accession>
<dbReference type="InterPro" id="IPR011060">
    <property type="entry name" value="RibuloseP-bd_barrel"/>
</dbReference>
<dbReference type="GO" id="GO:0051539">
    <property type="term" value="F:4 iron, 4 sulfur cluster binding"/>
    <property type="evidence" value="ECO:0007669"/>
    <property type="project" value="UniProtKB-KW"/>
</dbReference>
<evidence type="ECO:0000313" key="4">
    <source>
        <dbReference type="EMBL" id="GAI06245.1"/>
    </source>
</evidence>
<comment type="caution">
    <text evidence="4">The sequence shown here is derived from an EMBL/GenBank/DDBJ whole genome shotgun (WGS) entry which is preliminary data.</text>
</comment>
<dbReference type="PANTHER" id="PTHR30454">
    <property type="entry name" value="4-HYDROXY-3-METHYLBUT-2-EN-1-YL DIPHOSPHATE SYNTHASE"/>
    <property type="match status" value="1"/>
</dbReference>
<dbReference type="SUPFAM" id="SSF51366">
    <property type="entry name" value="Ribulose-phoshate binding barrel"/>
    <property type="match status" value="1"/>
</dbReference>
<name>X1LV05_9ZZZZ</name>
<dbReference type="PANTHER" id="PTHR30454:SF0">
    <property type="entry name" value="4-HYDROXY-3-METHYLBUT-2-EN-1-YL DIPHOSPHATE SYNTHASE (FERREDOXIN), CHLOROPLASTIC"/>
    <property type="match status" value="1"/>
</dbReference>
<reference evidence="4" key="1">
    <citation type="journal article" date="2014" name="Front. Microbiol.">
        <title>High frequency of phylogenetically diverse reductive dehalogenase-homologous genes in deep subseafloor sedimentary metagenomes.</title>
        <authorList>
            <person name="Kawai M."/>
            <person name="Futagami T."/>
            <person name="Toyoda A."/>
            <person name="Takaki Y."/>
            <person name="Nishi S."/>
            <person name="Hori S."/>
            <person name="Arai W."/>
            <person name="Tsubouchi T."/>
            <person name="Morono Y."/>
            <person name="Uchiyama I."/>
            <person name="Ito T."/>
            <person name="Fujiyama A."/>
            <person name="Inagaki F."/>
            <person name="Takami H."/>
        </authorList>
    </citation>
    <scope>NUCLEOTIDE SEQUENCE</scope>
    <source>
        <strain evidence="4">Expedition CK06-06</strain>
    </source>
</reference>
<evidence type="ECO:0000256" key="2">
    <source>
        <dbReference type="ARBA" id="ARBA00022485"/>
    </source>
</evidence>
<keyword evidence="2" id="KW-0411">Iron-sulfur</keyword>